<keyword evidence="2" id="KW-1185">Reference proteome</keyword>
<name>A0AAV4P5N9_CAEEX</name>
<sequence>MCQERSNEALMHLQKARRLQTTVIANPSSALLLCFTRSTDNNPCAPQDRCPLARLEMRARVGNNRGLEPPCFLQVHQRLIRSFLAHIEAVFQPLLSRWWIKVSRFNYGSRCIPAICNGTAESVCSTSRVQATDTKGLFLVKGGGFDGRYSFRWYDNVLNSVLLNGSFNGKQSENLKGRLP</sequence>
<gene>
    <name evidence="1" type="ORF">CEXT_55031</name>
</gene>
<protein>
    <submittedName>
        <fullName evidence="1">Uncharacterized protein</fullName>
    </submittedName>
</protein>
<proteinExistence type="predicted"/>
<evidence type="ECO:0000313" key="2">
    <source>
        <dbReference type="Proteomes" id="UP001054945"/>
    </source>
</evidence>
<reference evidence="1 2" key="1">
    <citation type="submission" date="2021-06" db="EMBL/GenBank/DDBJ databases">
        <title>Caerostris extrusa draft genome.</title>
        <authorList>
            <person name="Kono N."/>
            <person name="Arakawa K."/>
        </authorList>
    </citation>
    <scope>NUCLEOTIDE SEQUENCE [LARGE SCALE GENOMIC DNA]</scope>
</reference>
<organism evidence="1 2">
    <name type="scientific">Caerostris extrusa</name>
    <name type="common">Bark spider</name>
    <name type="synonym">Caerostris bankana</name>
    <dbReference type="NCBI Taxonomy" id="172846"/>
    <lineage>
        <taxon>Eukaryota</taxon>
        <taxon>Metazoa</taxon>
        <taxon>Ecdysozoa</taxon>
        <taxon>Arthropoda</taxon>
        <taxon>Chelicerata</taxon>
        <taxon>Arachnida</taxon>
        <taxon>Araneae</taxon>
        <taxon>Araneomorphae</taxon>
        <taxon>Entelegynae</taxon>
        <taxon>Araneoidea</taxon>
        <taxon>Araneidae</taxon>
        <taxon>Caerostris</taxon>
    </lineage>
</organism>
<dbReference type="EMBL" id="BPLR01021643">
    <property type="protein sequence ID" value="GIX91969.1"/>
    <property type="molecule type" value="Genomic_DNA"/>
</dbReference>
<comment type="caution">
    <text evidence="1">The sequence shown here is derived from an EMBL/GenBank/DDBJ whole genome shotgun (WGS) entry which is preliminary data.</text>
</comment>
<accession>A0AAV4P5N9</accession>
<dbReference type="AlphaFoldDB" id="A0AAV4P5N9"/>
<evidence type="ECO:0000313" key="1">
    <source>
        <dbReference type="EMBL" id="GIX91969.1"/>
    </source>
</evidence>
<dbReference type="Proteomes" id="UP001054945">
    <property type="component" value="Unassembled WGS sequence"/>
</dbReference>